<gene>
    <name evidence="13" type="ORF">MGL_2592</name>
</gene>
<dbReference type="OrthoDB" id="362021at2759"/>
<evidence type="ECO:0000313" key="13">
    <source>
        <dbReference type="EMBL" id="EDP42996.1"/>
    </source>
</evidence>
<evidence type="ECO:0000256" key="4">
    <source>
        <dbReference type="ARBA" id="ARBA00016065"/>
    </source>
</evidence>
<comment type="function">
    <text evidence="11">Regulatory subunit of the condensin complex, a complex required for conversion of interphase chromatin into mitotic-like condense chromosomes.</text>
</comment>
<dbReference type="GeneID" id="5854515"/>
<dbReference type="OMA" id="FRKTCAD"/>
<evidence type="ECO:0000256" key="8">
    <source>
        <dbReference type="ARBA" id="ARBA00022776"/>
    </source>
</evidence>
<evidence type="ECO:0000256" key="11">
    <source>
        <dbReference type="PIRNR" id="PIRNR017126"/>
    </source>
</evidence>
<keyword evidence="6" id="KW-0963">Cytoplasm</keyword>
<comment type="caution">
    <text evidence="13">The sequence shown here is derived from an EMBL/GenBank/DDBJ whole genome shotgun (WGS) entry which is preliminary data.</text>
</comment>
<dbReference type="InterPro" id="IPR022816">
    <property type="entry name" value="Condensin_barren_su2"/>
</dbReference>
<reference evidence="13 14" key="1">
    <citation type="journal article" date="2007" name="Proc. Natl. Acad. Sci. U.S.A.">
        <title>Dandruff-associated Malassezia genomes reveal convergent and divergent virulence traits shared with plant and human fungal pathogens.</title>
        <authorList>
            <person name="Xu J."/>
            <person name="Saunders C.W."/>
            <person name="Hu P."/>
            <person name="Grant R.A."/>
            <person name="Boekhout T."/>
            <person name="Kuramae E.E."/>
            <person name="Kronstad J.W."/>
            <person name="Deangelis Y.M."/>
            <person name="Reeder N.L."/>
            <person name="Johnstone K.R."/>
            <person name="Leland M."/>
            <person name="Fieno A.M."/>
            <person name="Begley W.M."/>
            <person name="Sun Y."/>
            <person name="Lacey M.P."/>
            <person name="Chaudhary T."/>
            <person name="Keough T."/>
            <person name="Chu L."/>
            <person name="Sears R."/>
            <person name="Yuan B."/>
            <person name="Dawson T.L.Jr."/>
        </authorList>
    </citation>
    <scope>NUCLEOTIDE SEQUENCE [LARGE SCALE GENOMIC DNA]</scope>
    <source>
        <strain evidence="14">ATCC MYA-4612 / CBS 7966</strain>
    </source>
</reference>
<protein>
    <recommendedName>
        <fullName evidence="4 11">Condensin complex subunit 2</fullName>
    </recommendedName>
</protein>
<feature type="region of interest" description="Disordered" evidence="12">
    <location>
        <begin position="1"/>
        <end position="24"/>
    </location>
</feature>
<dbReference type="GO" id="GO:0051301">
    <property type="term" value="P:cell division"/>
    <property type="evidence" value="ECO:0007669"/>
    <property type="project" value="UniProtKB-KW"/>
</dbReference>
<keyword evidence="10 11" id="KW-0131">Cell cycle</keyword>
<dbReference type="PIRSF" id="PIRSF017126">
    <property type="entry name" value="Condensin_H"/>
    <property type="match status" value="1"/>
</dbReference>
<evidence type="ECO:0000256" key="1">
    <source>
        <dbReference type="ARBA" id="ARBA00004286"/>
    </source>
</evidence>
<keyword evidence="9 11" id="KW-0226">DNA condensation</keyword>
<dbReference type="Proteomes" id="UP000008837">
    <property type="component" value="Unassembled WGS sequence"/>
</dbReference>
<feature type="compositionally biased region" description="Acidic residues" evidence="12">
    <location>
        <begin position="757"/>
        <end position="767"/>
    </location>
</feature>
<comment type="subcellular location">
    <subcellularLocation>
        <location evidence="1">Chromosome</location>
    </subcellularLocation>
    <subcellularLocation>
        <location evidence="2">Cytoplasm</location>
    </subcellularLocation>
</comment>
<proteinExistence type="inferred from homology"/>
<dbReference type="STRING" id="425265.A8Q4P1"/>
<evidence type="ECO:0000256" key="7">
    <source>
        <dbReference type="ARBA" id="ARBA00022618"/>
    </source>
</evidence>
<dbReference type="InParanoid" id="A8Q4P1"/>
<dbReference type="AlphaFoldDB" id="A8Q4P1"/>
<dbReference type="GO" id="GO:0005737">
    <property type="term" value="C:cytoplasm"/>
    <property type="evidence" value="ECO:0007669"/>
    <property type="project" value="UniProtKB-SubCell"/>
</dbReference>
<comment type="similarity">
    <text evidence="3 11">Belongs to the CND2 (condensin subunit 2) family.</text>
</comment>
<dbReference type="GO" id="GO:0000796">
    <property type="term" value="C:condensin complex"/>
    <property type="evidence" value="ECO:0007669"/>
    <property type="project" value="InterPro"/>
</dbReference>
<feature type="compositionally biased region" description="Polar residues" evidence="12">
    <location>
        <begin position="284"/>
        <end position="306"/>
    </location>
</feature>
<dbReference type="GO" id="GO:0003682">
    <property type="term" value="F:chromatin binding"/>
    <property type="evidence" value="ECO:0007669"/>
    <property type="project" value="TreeGrafter"/>
</dbReference>
<keyword evidence="5" id="KW-0158">Chromosome</keyword>
<dbReference type="VEuPathDB" id="FungiDB:MGL_2592"/>
<dbReference type="EMBL" id="AAYY01000009">
    <property type="protein sequence ID" value="EDP42996.1"/>
    <property type="molecule type" value="Genomic_DNA"/>
</dbReference>
<evidence type="ECO:0000256" key="10">
    <source>
        <dbReference type="ARBA" id="ARBA00023306"/>
    </source>
</evidence>
<sequence>MQPFRAPSTSALRSRRDASGRGGAAVATAGLAEKRMPSGGGAVAPNMGRRIVSQGLARTQQRSGELGTSTVPAALQVDNTSFEEWMKMATDNKINATNTWSFALIDYFHDMSLLRSDSGDGSINFQKASCTLDGCVKVWTSRVDSVMAETGRLLSGLQDEDATAHGIGDSSAAEVGDRSYSGADDASSAVDRAGVDAEDQRRGKRRHRAQEATLAKSFAQLQVKRFDLEFSVDPLFKKTSADFDEDGAGGLLMNHLHVDDHMKVVFDASDVAATTEADDHDMDQNNSTDAVSANQQTLTPPSSDTPSMDMEKLRARIYAAAAQTNPSVPIQMEPLASLLDTRTICPSTANFTFAEGNEAAPPTMQLPELDGIDGASMDVEDMPEDLDGADGVDGLDFFDGQVGDDVAPTNEELAFDVAVAHNGRRDTDEHERLFDYFDQKMQKNWAGPEHWKMTRIHMKKPGLVAGATTTDEASSVVATDSGVKAKYRRSKEEQAIDFLSAEPPPPAKELFAPSATPSAIKLTKSAQSASDAHLLPEDHHFNSKRLLRLFLKPKATILLQRRTAASSPAGPLDPWNDEDGMWSENHVESMPAEDGGFDTGLFEDHDPYDDVLVPPAEPAPADAFDADSDIDEEAWANEAALRRVRPEFVDHAKRAKQVDVKRLKDNLWKSLDLDEHEPRTLDTALDELESMYTPAKYNEISTSFCFICLLHLANEEGLEIVAPSSAKTIPGTDGDTTVSSPGAVLAAAARAGRVVTDDDEDGDNMEEDSAHVCDLGSLQVRRDPHVEVA</sequence>
<organism evidence="13 14">
    <name type="scientific">Malassezia globosa (strain ATCC MYA-4612 / CBS 7966)</name>
    <name type="common">Dandruff-associated fungus</name>
    <dbReference type="NCBI Taxonomy" id="425265"/>
    <lineage>
        <taxon>Eukaryota</taxon>
        <taxon>Fungi</taxon>
        <taxon>Dikarya</taxon>
        <taxon>Basidiomycota</taxon>
        <taxon>Ustilaginomycotina</taxon>
        <taxon>Malasseziomycetes</taxon>
        <taxon>Malasseziales</taxon>
        <taxon>Malasseziaceae</taxon>
        <taxon>Malassezia</taxon>
    </lineage>
</organism>
<evidence type="ECO:0000313" key="14">
    <source>
        <dbReference type="Proteomes" id="UP000008837"/>
    </source>
</evidence>
<dbReference type="RefSeq" id="XP_001730210.1">
    <property type="nucleotide sequence ID" value="XM_001730158.1"/>
</dbReference>
<dbReference type="GO" id="GO:0007076">
    <property type="term" value="P:mitotic chromosome condensation"/>
    <property type="evidence" value="ECO:0007669"/>
    <property type="project" value="InterPro"/>
</dbReference>
<evidence type="ECO:0000256" key="9">
    <source>
        <dbReference type="ARBA" id="ARBA00023067"/>
    </source>
</evidence>
<evidence type="ECO:0000256" key="6">
    <source>
        <dbReference type="ARBA" id="ARBA00022490"/>
    </source>
</evidence>
<feature type="region of interest" description="Disordered" evidence="12">
    <location>
        <begin position="276"/>
        <end position="308"/>
    </location>
</feature>
<evidence type="ECO:0000256" key="12">
    <source>
        <dbReference type="SAM" id="MobiDB-lite"/>
    </source>
</evidence>
<feature type="region of interest" description="Disordered" evidence="12">
    <location>
        <begin position="165"/>
        <end position="209"/>
    </location>
</feature>
<dbReference type="PANTHER" id="PTHR13108:SF9">
    <property type="entry name" value="CONDENSIN COMPLEX SUBUNIT 2"/>
    <property type="match status" value="1"/>
</dbReference>
<keyword evidence="8 11" id="KW-0498">Mitosis</keyword>
<dbReference type="PANTHER" id="PTHR13108">
    <property type="entry name" value="CONDENSIN COMPLEX SUBUNIT 2"/>
    <property type="match status" value="1"/>
</dbReference>
<dbReference type="Pfam" id="PF05786">
    <property type="entry name" value="Cnd2"/>
    <property type="match status" value="2"/>
</dbReference>
<feature type="region of interest" description="Disordered" evidence="12">
    <location>
        <begin position="750"/>
        <end position="770"/>
    </location>
</feature>
<accession>A8Q4P1</accession>
<evidence type="ECO:0000256" key="2">
    <source>
        <dbReference type="ARBA" id="ARBA00004496"/>
    </source>
</evidence>
<dbReference type="FunCoup" id="A8Q4P1">
    <property type="interactions" value="487"/>
</dbReference>
<keyword evidence="7 11" id="KW-0132">Cell division</keyword>
<evidence type="ECO:0000256" key="5">
    <source>
        <dbReference type="ARBA" id="ARBA00022454"/>
    </source>
</evidence>
<dbReference type="KEGG" id="mgl:MGL_2592"/>
<name>A8Q4P1_MALGO</name>
<evidence type="ECO:0000256" key="3">
    <source>
        <dbReference type="ARBA" id="ARBA00009471"/>
    </source>
</evidence>
<keyword evidence="14" id="KW-1185">Reference proteome</keyword>